<dbReference type="HOGENOM" id="CLU_030571_7_1_11"/>
<dbReference type="SMART" id="SM00450">
    <property type="entry name" value="RHOD"/>
    <property type="match status" value="2"/>
</dbReference>
<dbReference type="PROSITE" id="PS50206">
    <property type="entry name" value="RHODANESE_3"/>
    <property type="match status" value="2"/>
</dbReference>
<dbReference type="InterPro" id="IPR036866">
    <property type="entry name" value="RibonucZ/Hydroxyglut_hydro"/>
</dbReference>
<feature type="domain" description="Rhodanese" evidence="2">
    <location>
        <begin position="260"/>
        <end position="352"/>
    </location>
</feature>
<dbReference type="GO" id="GO:0006749">
    <property type="term" value="P:glutathione metabolic process"/>
    <property type="evidence" value="ECO:0007669"/>
    <property type="project" value="InterPro"/>
</dbReference>
<dbReference type="CDD" id="cd07724">
    <property type="entry name" value="POD-like_MBL-fold"/>
    <property type="match status" value="1"/>
</dbReference>
<dbReference type="SMART" id="SM00849">
    <property type="entry name" value="Lactamase_B"/>
    <property type="match status" value="1"/>
</dbReference>
<dbReference type="PANTHER" id="PTHR43084:SF1">
    <property type="entry name" value="PERSULFIDE DIOXYGENASE ETHE1, MITOCHONDRIAL"/>
    <property type="match status" value="1"/>
</dbReference>
<dbReference type="InterPro" id="IPR001279">
    <property type="entry name" value="Metallo-B-lactamas"/>
</dbReference>
<dbReference type="KEGG" id="rxy:Rxyl_1826"/>
<dbReference type="eggNOG" id="COG2897">
    <property type="taxonomic scope" value="Bacteria"/>
</dbReference>
<dbReference type="InterPro" id="IPR044528">
    <property type="entry name" value="POD-like_MBL-fold"/>
</dbReference>
<name>Q1AUZ4_RUBXD</name>
<reference evidence="3 4" key="1">
    <citation type="submission" date="2006-06" db="EMBL/GenBank/DDBJ databases">
        <title>Complete sequence of Rubrobacter xylanophilus DSM 9941.</title>
        <authorList>
            <consortium name="US DOE Joint Genome Institute"/>
            <person name="Copeland A."/>
            <person name="Lucas S."/>
            <person name="Lapidus A."/>
            <person name="Barry K."/>
            <person name="Detter J.C."/>
            <person name="Glavina del Rio T."/>
            <person name="Hammon N."/>
            <person name="Israni S."/>
            <person name="Dalin E."/>
            <person name="Tice H."/>
            <person name="Pitluck S."/>
            <person name="Munk A.C."/>
            <person name="Brettin T."/>
            <person name="Bruce D."/>
            <person name="Han C."/>
            <person name="Tapia R."/>
            <person name="Gilna P."/>
            <person name="Schmutz J."/>
            <person name="Larimer F."/>
            <person name="Land M."/>
            <person name="Hauser L."/>
            <person name="Kyrpides N."/>
            <person name="Lykidis A."/>
            <person name="da Costa M.S."/>
            <person name="Rainey F.A."/>
            <person name="Empadinhas N."/>
            <person name="Jolivet E."/>
            <person name="Battista J.R."/>
            <person name="Richardson P."/>
        </authorList>
    </citation>
    <scope>NUCLEOTIDE SEQUENCE [LARGE SCALE GENOMIC DNA]</scope>
    <source>
        <strain evidence="4">DSM 9941 / NBRC 16129 / PRD-1</strain>
    </source>
</reference>
<dbReference type="PhylomeDB" id="Q1AUZ4"/>
<evidence type="ECO:0000313" key="4">
    <source>
        <dbReference type="Proteomes" id="UP000006637"/>
    </source>
</evidence>
<dbReference type="EMBL" id="CP000386">
    <property type="protein sequence ID" value="ABG04784.1"/>
    <property type="molecule type" value="Genomic_DNA"/>
</dbReference>
<sequence>MFFREVLNEDLGCASYVVAGGGEAAVVDPKWEIEEYLRIAEENGFDIAHILETHNHADHVSGKGRLAEATGAKIHISKDAGVEYDHEPLSDGDVVEVGGVRLVALSTPGHRPEHMSFLVEDTSRSGSPWVVLTGDFLFVGDLARPDLAVEAEEGARGIFRSLRRLEHLEDFVEVRPGHIGGSLCGGAGMSRKPGSTVGFERRFNEYLRIEDEEEFVRALTAEQAPQPPNFERIVELNRGPLLTEAASLEPLLPRRAKELVEAGAILIDGRDQREFDAAHVPGSINVTMNQSGVGTRAAWVVGPEAEVVTVADGDERARRMARMLEAVGFRKVRGYLAGGLGGWRAAGFGVGSTPAIDVPTLAERLRRDEVALLDVRGAEEWEAGHVEGSIHVPYQSLRDGVPEEVRNAGKPLAVACSGGIRSAIAASLLKRSGVEGVQHVAEGGVPDLEKAGVDLRR</sequence>
<dbReference type="OrthoDB" id="3196337at2"/>
<proteinExistence type="predicted"/>
<gene>
    <name evidence="3" type="ordered locus">Rxyl_1826</name>
</gene>
<dbReference type="InterPro" id="IPR001763">
    <property type="entry name" value="Rhodanese-like_dom"/>
</dbReference>
<dbReference type="PANTHER" id="PTHR43084">
    <property type="entry name" value="PERSULFIDE DIOXYGENASE ETHE1"/>
    <property type="match status" value="1"/>
</dbReference>
<keyword evidence="1" id="KW-0479">Metal-binding</keyword>
<dbReference type="STRING" id="266117.Rxyl_1826"/>
<organism evidence="3 4">
    <name type="scientific">Rubrobacter xylanophilus (strain DSM 9941 / JCM 11954 / NBRC 16129 / PRD-1)</name>
    <dbReference type="NCBI Taxonomy" id="266117"/>
    <lineage>
        <taxon>Bacteria</taxon>
        <taxon>Bacillati</taxon>
        <taxon>Actinomycetota</taxon>
        <taxon>Rubrobacteria</taxon>
        <taxon>Rubrobacterales</taxon>
        <taxon>Rubrobacteraceae</taxon>
        <taxon>Rubrobacter</taxon>
    </lineage>
</organism>
<dbReference type="Proteomes" id="UP000006637">
    <property type="component" value="Chromosome"/>
</dbReference>
<dbReference type="SUPFAM" id="SSF56281">
    <property type="entry name" value="Metallo-hydrolase/oxidoreductase"/>
    <property type="match status" value="1"/>
</dbReference>
<dbReference type="InterPro" id="IPR051682">
    <property type="entry name" value="Mito_Persulfide_Diox"/>
</dbReference>
<dbReference type="Pfam" id="PF00753">
    <property type="entry name" value="Lactamase_B"/>
    <property type="match status" value="1"/>
</dbReference>
<keyword evidence="4" id="KW-1185">Reference proteome</keyword>
<dbReference type="GO" id="GO:0070813">
    <property type="term" value="P:hydrogen sulfide metabolic process"/>
    <property type="evidence" value="ECO:0007669"/>
    <property type="project" value="TreeGrafter"/>
</dbReference>
<feature type="domain" description="Rhodanese" evidence="2">
    <location>
        <begin position="366"/>
        <end position="450"/>
    </location>
</feature>
<protein>
    <submittedName>
        <fullName evidence="3">Beta-lactamase-like protein</fullName>
    </submittedName>
</protein>
<accession>Q1AUZ4</accession>
<dbReference type="RefSeq" id="WP_011564800.1">
    <property type="nucleotide sequence ID" value="NC_008148.1"/>
</dbReference>
<dbReference type="CDD" id="cd00158">
    <property type="entry name" value="RHOD"/>
    <property type="match status" value="2"/>
</dbReference>
<dbReference type="Pfam" id="PF00581">
    <property type="entry name" value="Rhodanese"/>
    <property type="match status" value="2"/>
</dbReference>
<dbReference type="eggNOG" id="COG0491">
    <property type="taxonomic scope" value="Bacteria"/>
</dbReference>
<dbReference type="GO" id="GO:0046872">
    <property type="term" value="F:metal ion binding"/>
    <property type="evidence" value="ECO:0007669"/>
    <property type="project" value="UniProtKB-KW"/>
</dbReference>
<dbReference type="GO" id="GO:0050313">
    <property type="term" value="F:sulfur dioxygenase activity"/>
    <property type="evidence" value="ECO:0007669"/>
    <property type="project" value="InterPro"/>
</dbReference>
<dbReference type="SUPFAM" id="SSF52821">
    <property type="entry name" value="Rhodanese/Cell cycle control phosphatase"/>
    <property type="match status" value="2"/>
</dbReference>
<dbReference type="Gene3D" id="3.40.250.10">
    <property type="entry name" value="Rhodanese-like domain"/>
    <property type="match status" value="2"/>
</dbReference>
<dbReference type="AlphaFoldDB" id="Q1AUZ4"/>
<evidence type="ECO:0000256" key="1">
    <source>
        <dbReference type="ARBA" id="ARBA00022723"/>
    </source>
</evidence>
<evidence type="ECO:0000313" key="3">
    <source>
        <dbReference type="EMBL" id="ABG04784.1"/>
    </source>
</evidence>
<dbReference type="Gene3D" id="3.60.15.10">
    <property type="entry name" value="Ribonuclease Z/Hydroxyacylglutathione hydrolase-like"/>
    <property type="match status" value="1"/>
</dbReference>
<dbReference type="InterPro" id="IPR036873">
    <property type="entry name" value="Rhodanese-like_dom_sf"/>
</dbReference>
<evidence type="ECO:0000259" key="2">
    <source>
        <dbReference type="PROSITE" id="PS50206"/>
    </source>
</evidence>